<dbReference type="Gene3D" id="2.170.120.30">
    <property type="match status" value="2"/>
</dbReference>
<dbReference type="Gene3D" id="2.170.120.40">
    <property type="entry name" value="YbbR-like domain"/>
    <property type="match status" value="2"/>
</dbReference>
<evidence type="ECO:0008006" key="3">
    <source>
        <dbReference type="Google" id="ProtNLM"/>
    </source>
</evidence>
<accession>A0A7W2A8X7</accession>
<organism evidence="1 2">
    <name type="scientific">Paenactinomyces guangxiensis</name>
    <dbReference type="NCBI Taxonomy" id="1490290"/>
    <lineage>
        <taxon>Bacteria</taxon>
        <taxon>Bacillati</taxon>
        <taxon>Bacillota</taxon>
        <taxon>Bacilli</taxon>
        <taxon>Bacillales</taxon>
        <taxon>Thermoactinomycetaceae</taxon>
        <taxon>Paenactinomyces</taxon>
    </lineage>
</organism>
<dbReference type="AlphaFoldDB" id="A0A7W2A8X7"/>
<dbReference type="Pfam" id="PF07949">
    <property type="entry name" value="YbbR"/>
    <property type="match status" value="2"/>
</dbReference>
<evidence type="ECO:0000313" key="2">
    <source>
        <dbReference type="Proteomes" id="UP000535491"/>
    </source>
</evidence>
<proteinExistence type="predicted"/>
<sequence length="400" mass="44516">MSKWLERDVVLRLVSIGVAIMLWISVTDASILTPVDESNSTRIRDVTVEAKYDKSRFELVKMTDKVELILYGDKYTLEYLPPTYHIYADLRKLGPGVHHDVPLQVDGLPAGVKKKIKPAKIDVKLEEKIQREMPVQVDLIGKFPKGYTASVPIVNPTKVFVRGSESKLDEVTAVKAVVAVDETTKSINKLVKLQAYGEKGPLNRVDVYPDVVNVQVAVNSPNKEVPLKLEIDKGPPPGYAVESIQPKKETVTVYGPQNYLDSLQYYMGPKLNLENVTHDITIRMPIPIRDNATKVEPKEVEIYVKMVPSKTKSFETIPLQVTGVGEGLKTKILSPESGNLNITLSGAPEQLEKVDASDIKAYVDVSNLPKGKYEIPIRFSLPYHIQVVGQKDFKATVSLD</sequence>
<dbReference type="EMBL" id="JACEIQ010000022">
    <property type="protein sequence ID" value="MBA4496036.1"/>
    <property type="molecule type" value="Genomic_DNA"/>
</dbReference>
<dbReference type="RefSeq" id="WP_181754084.1">
    <property type="nucleotide sequence ID" value="NZ_JACEIQ010000022.1"/>
</dbReference>
<dbReference type="InterPro" id="IPR012505">
    <property type="entry name" value="YbbR"/>
</dbReference>
<dbReference type="PANTHER" id="PTHR37804:SF1">
    <property type="entry name" value="CDAA REGULATORY PROTEIN CDAR"/>
    <property type="match status" value="1"/>
</dbReference>
<reference evidence="1 2" key="1">
    <citation type="submission" date="2020-07" db="EMBL/GenBank/DDBJ databases">
        <authorList>
            <person name="Feng H."/>
        </authorList>
    </citation>
    <scope>NUCLEOTIDE SEQUENCE [LARGE SCALE GENOMIC DNA]</scope>
    <source>
        <strain evidence="2">s-10</strain>
    </source>
</reference>
<evidence type="ECO:0000313" key="1">
    <source>
        <dbReference type="EMBL" id="MBA4496036.1"/>
    </source>
</evidence>
<name>A0A7W2A8X7_9BACL</name>
<keyword evidence="2" id="KW-1185">Reference proteome</keyword>
<dbReference type="InterPro" id="IPR053154">
    <property type="entry name" value="c-di-AMP_regulator"/>
</dbReference>
<comment type="caution">
    <text evidence="1">The sequence shown here is derived from an EMBL/GenBank/DDBJ whole genome shotgun (WGS) entry which is preliminary data.</text>
</comment>
<gene>
    <name evidence="1" type="ORF">H1191_17280</name>
</gene>
<dbReference type="Proteomes" id="UP000535491">
    <property type="component" value="Unassembled WGS sequence"/>
</dbReference>
<protein>
    <recommendedName>
        <fullName evidence="3">YbbR domain-containing protein</fullName>
    </recommendedName>
</protein>
<dbReference type="PANTHER" id="PTHR37804">
    <property type="entry name" value="CDAA REGULATORY PROTEIN CDAR"/>
    <property type="match status" value="1"/>
</dbReference>